<dbReference type="RefSeq" id="WP_120713795.1">
    <property type="nucleotide sequence ID" value="NZ_RBCJ01000005.1"/>
</dbReference>
<dbReference type="Pfam" id="PF12771">
    <property type="entry name" value="SusD-like_2"/>
    <property type="match status" value="1"/>
</dbReference>
<dbReference type="Proteomes" id="UP000276603">
    <property type="component" value="Unassembled WGS sequence"/>
</dbReference>
<dbReference type="InterPro" id="IPR011990">
    <property type="entry name" value="TPR-like_helical_dom_sf"/>
</dbReference>
<keyword evidence="1" id="KW-0732">Signal</keyword>
<accession>A0A3B0C0A6</accession>
<dbReference type="InterPro" id="IPR041662">
    <property type="entry name" value="SusD-like_2"/>
</dbReference>
<dbReference type="AlphaFoldDB" id="A0A3B0C0A6"/>
<dbReference type="Gene3D" id="1.25.40.390">
    <property type="match status" value="1"/>
</dbReference>
<dbReference type="SUPFAM" id="SSF48452">
    <property type="entry name" value="TPR-like"/>
    <property type="match status" value="1"/>
</dbReference>
<evidence type="ECO:0000256" key="1">
    <source>
        <dbReference type="SAM" id="SignalP"/>
    </source>
</evidence>
<protein>
    <submittedName>
        <fullName evidence="2">SusD/RagB family nutrient-binding outer membrane lipoprotein</fullName>
    </submittedName>
</protein>
<dbReference type="OrthoDB" id="725917at2"/>
<name>A0A3B0C0A6_9FLAO</name>
<reference evidence="2 3" key="1">
    <citation type="submission" date="2018-10" db="EMBL/GenBank/DDBJ databases">
        <title>Ulvibacterium marinum gen. nov., sp. nov., a novel marine bacterium of the family Flavobacteriaceae, isolated from a culture of the green alga Ulva prolifera.</title>
        <authorList>
            <person name="Zhang Z."/>
        </authorList>
    </citation>
    <scope>NUCLEOTIDE SEQUENCE [LARGE SCALE GENOMIC DNA]</scope>
    <source>
        <strain evidence="2 3">CCMM003</strain>
    </source>
</reference>
<gene>
    <name evidence="2" type="ORF">D7Z94_21970</name>
</gene>
<comment type="caution">
    <text evidence="2">The sequence shown here is derived from an EMBL/GenBank/DDBJ whole genome shotgun (WGS) entry which is preliminary data.</text>
</comment>
<keyword evidence="2" id="KW-0449">Lipoprotein</keyword>
<dbReference type="PROSITE" id="PS51257">
    <property type="entry name" value="PROKAR_LIPOPROTEIN"/>
    <property type="match status" value="1"/>
</dbReference>
<feature type="signal peptide" evidence="1">
    <location>
        <begin position="1"/>
        <end position="25"/>
    </location>
</feature>
<keyword evidence="3" id="KW-1185">Reference proteome</keyword>
<evidence type="ECO:0000313" key="2">
    <source>
        <dbReference type="EMBL" id="RKN77898.1"/>
    </source>
</evidence>
<feature type="chain" id="PRO_5017469455" evidence="1">
    <location>
        <begin position="26"/>
        <end position="509"/>
    </location>
</feature>
<evidence type="ECO:0000313" key="3">
    <source>
        <dbReference type="Proteomes" id="UP000276603"/>
    </source>
</evidence>
<sequence length="509" mass="56588">MKKVYKFLILGLCALFITISCTDNFEDINTNPNAPDRIEDPSLLLAEIIKNLANENWDNSFDRGAIISDQISNFFVSSFADFARAEVGRFGWDFYGTLKDVDFMIATAEEQGLQNYVGIGLVLRAWMFQNLTDNFGPIPYSEAGSAREDINFPKYDSQEAVYAGILGELETANSILGSTTEAVQADILYAGDVQNWRKFANGLRLRILLRQSDRKDSAAEMQRIVGNPTAHPLFTSHLDQAALQYLEETPNEHPAYTGNVSDFSSSSSTRLALNMEGILKSMDDPRIAAFALPTSATIDTPNPEYFGVPNGISDISGFNGGPANQSLMGLLFAPRQYDTEVVSPNAAQSVFMPYSEVQFILAEAREKGYISTGDAETYYLNGIRDQFEYYASRIPDNFGVPSAAQLIPDPSYYSQNTVAYTGTQEEKLNKIYTQKWLSLFLVGFEAWSEWRRVGVPSITAGDDSIGFVPVRYVYPADEQTVNSDNYQEAVNMLGGEGDLISTRVWWDVD</sequence>
<proteinExistence type="predicted"/>
<dbReference type="EMBL" id="RBCJ01000005">
    <property type="protein sequence ID" value="RKN77898.1"/>
    <property type="molecule type" value="Genomic_DNA"/>
</dbReference>
<organism evidence="2 3">
    <name type="scientific">Ulvibacterium marinum</name>
    <dbReference type="NCBI Taxonomy" id="2419782"/>
    <lineage>
        <taxon>Bacteria</taxon>
        <taxon>Pseudomonadati</taxon>
        <taxon>Bacteroidota</taxon>
        <taxon>Flavobacteriia</taxon>
        <taxon>Flavobacteriales</taxon>
        <taxon>Flavobacteriaceae</taxon>
        <taxon>Ulvibacterium</taxon>
    </lineage>
</organism>